<dbReference type="Gene3D" id="3.90.190.10">
    <property type="entry name" value="Protein tyrosine phosphatase superfamily"/>
    <property type="match status" value="1"/>
</dbReference>
<dbReference type="PANTHER" id="PTHR31126:SF1">
    <property type="entry name" value="TYROSINE SPECIFIC PROTEIN PHOSPHATASES DOMAIN-CONTAINING PROTEIN"/>
    <property type="match status" value="1"/>
</dbReference>
<sequence length="257" mass="28034">MPRWIELDGVVNMRDVGGLPTRDGRETLPGRLIRSDNLQDLSTRDVRRLVDELGVSDIVDLRTHGELEATGDGPLRATPARHHHFSFFDDHGVSLQDLLVRTREAQAAQGDGRVVKDAAYWSAHYRGYLERRPDTASAALRTVAEADGATIVHCAAGKDRTGTVVALALDVAGVPHEEIVADYLLTDERIVRIIERLATAEVYGHLDPGSVQEQRPAAEAMTGLLASVDELGGSRELLRSQGWSHEQVDALASRLVG</sequence>
<evidence type="ECO:0000256" key="1">
    <source>
        <dbReference type="ARBA" id="ARBA00009580"/>
    </source>
</evidence>
<dbReference type="EMBL" id="JACBZX010000001">
    <property type="protein sequence ID" value="NYG38447.1"/>
    <property type="molecule type" value="Genomic_DNA"/>
</dbReference>
<feature type="domain" description="Tyrosine specific protein phosphatases" evidence="2">
    <location>
        <begin position="134"/>
        <end position="169"/>
    </location>
</feature>
<dbReference type="PROSITE" id="PS00383">
    <property type="entry name" value="TYR_PHOSPHATASE_1"/>
    <property type="match status" value="1"/>
</dbReference>
<dbReference type="InterPro" id="IPR000387">
    <property type="entry name" value="Tyr_Pase_dom"/>
</dbReference>
<dbReference type="SUPFAM" id="SSF52799">
    <property type="entry name" value="(Phosphotyrosine protein) phosphatases II"/>
    <property type="match status" value="1"/>
</dbReference>
<evidence type="ECO:0000313" key="3">
    <source>
        <dbReference type="EMBL" id="NYG38447.1"/>
    </source>
</evidence>
<name>A0A852X7Q3_9MICO</name>
<dbReference type="AlphaFoldDB" id="A0A852X7Q3"/>
<organism evidence="3 4">
    <name type="scientific">Janibacter alkaliphilus</name>
    <dbReference type="NCBI Taxonomy" id="1069963"/>
    <lineage>
        <taxon>Bacteria</taxon>
        <taxon>Bacillati</taxon>
        <taxon>Actinomycetota</taxon>
        <taxon>Actinomycetes</taxon>
        <taxon>Micrococcales</taxon>
        <taxon>Intrasporangiaceae</taxon>
        <taxon>Janibacter</taxon>
    </lineage>
</organism>
<reference evidence="3 4" key="1">
    <citation type="submission" date="2020-07" db="EMBL/GenBank/DDBJ databases">
        <title>Sequencing the genomes of 1000 actinobacteria strains.</title>
        <authorList>
            <person name="Klenk H.-P."/>
        </authorList>
    </citation>
    <scope>NUCLEOTIDE SEQUENCE [LARGE SCALE GENOMIC DNA]</scope>
    <source>
        <strain evidence="3 4">DSM 24723</strain>
    </source>
</reference>
<evidence type="ECO:0000259" key="2">
    <source>
        <dbReference type="PROSITE" id="PS50056"/>
    </source>
</evidence>
<comment type="similarity">
    <text evidence="1">Belongs to the protein-tyrosine phosphatase family.</text>
</comment>
<dbReference type="Pfam" id="PF13350">
    <property type="entry name" value="Y_phosphatase3"/>
    <property type="match status" value="1"/>
</dbReference>
<dbReference type="Proteomes" id="UP000592181">
    <property type="component" value="Unassembled WGS sequence"/>
</dbReference>
<accession>A0A852X7Q3</accession>
<dbReference type="InterPro" id="IPR029021">
    <property type="entry name" value="Prot-tyrosine_phosphatase-like"/>
</dbReference>
<dbReference type="PROSITE" id="PS50056">
    <property type="entry name" value="TYR_PHOSPHATASE_2"/>
    <property type="match status" value="1"/>
</dbReference>
<dbReference type="InterPro" id="IPR026893">
    <property type="entry name" value="Tyr/Ser_Pase_IphP-type"/>
</dbReference>
<comment type="caution">
    <text evidence="3">The sequence shown here is derived from an EMBL/GenBank/DDBJ whole genome shotgun (WGS) entry which is preliminary data.</text>
</comment>
<gene>
    <name evidence="3" type="ORF">BJY28_002916</name>
</gene>
<keyword evidence="4" id="KW-1185">Reference proteome</keyword>
<dbReference type="RefSeq" id="WP_179463640.1">
    <property type="nucleotide sequence ID" value="NZ_JACBZX010000001.1"/>
</dbReference>
<protein>
    <submittedName>
        <fullName evidence="3">Protein tyrosine/serine phosphatase</fullName>
    </submittedName>
</protein>
<dbReference type="InterPro" id="IPR016130">
    <property type="entry name" value="Tyr_Pase_AS"/>
</dbReference>
<evidence type="ECO:0000313" key="4">
    <source>
        <dbReference type="Proteomes" id="UP000592181"/>
    </source>
</evidence>
<dbReference type="PANTHER" id="PTHR31126">
    <property type="entry name" value="TYROSINE-PROTEIN PHOSPHATASE"/>
    <property type="match status" value="1"/>
</dbReference>
<proteinExistence type="inferred from homology"/>
<dbReference type="GO" id="GO:0004721">
    <property type="term" value="F:phosphoprotein phosphatase activity"/>
    <property type="evidence" value="ECO:0007669"/>
    <property type="project" value="InterPro"/>
</dbReference>